<evidence type="ECO:0000313" key="2">
    <source>
        <dbReference type="Proteomes" id="UP000279306"/>
    </source>
</evidence>
<dbReference type="STRING" id="1791.GCA_001049355_01959"/>
<evidence type="ECO:0000313" key="1">
    <source>
        <dbReference type="EMBL" id="VEG53384.1"/>
    </source>
</evidence>
<reference evidence="1 2" key="1">
    <citation type="submission" date="2018-12" db="EMBL/GenBank/DDBJ databases">
        <authorList>
            <consortium name="Pathogen Informatics"/>
        </authorList>
    </citation>
    <scope>NUCLEOTIDE SEQUENCE [LARGE SCALE GENOMIC DNA]</scope>
    <source>
        <strain evidence="1 2">NCTC10437</strain>
    </source>
</reference>
<dbReference type="AlphaFoldDB" id="A0A3S4RVA8"/>
<keyword evidence="2" id="KW-1185">Reference proteome</keyword>
<gene>
    <name evidence="1" type="ORF">NCTC10437_01931</name>
</gene>
<sequence>MSAVRASDCVGLWRRTLLVEADGSRDTGTEVTWLQGITAFVDSRGFAGALRDDGGVFEWQRAVDLQAPSPPDIGEMRWDEGTLVETGIGADYVEHWVRDDVAPVPCWAVFLSGPEGAPGLLLRVGTRFGFAGAGRVDIGEVGSPRWADIETGEGTVRADDVLWMVKRREGMTNT</sequence>
<dbReference type="Proteomes" id="UP000279306">
    <property type="component" value="Chromosome"/>
</dbReference>
<dbReference type="EMBL" id="LR134356">
    <property type="protein sequence ID" value="VEG53384.1"/>
    <property type="molecule type" value="Genomic_DNA"/>
</dbReference>
<protein>
    <submittedName>
        <fullName evidence="1">Uncharacterized protein</fullName>
    </submittedName>
</protein>
<dbReference type="OrthoDB" id="4774648at2"/>
<accession>A0A3S4RVA8</accession>
<dbReference type="KEGG" id="mauu:NCTC10437_01931"/>
<name>A0A3S4RVA8_MYCAU</name>
<proteinExistence type="predicted"/>
<dbReference type="RefSeq" id="WP_048632126.1">
    <property type="nucleotide sequence ID" value="NZ_CVQQ01000005.1"/>
</dbReference>
<organism evidence="1 2">
    <name type="scientific">Mycolicibacterium aurum</name>
    <name type="common">Mycobacterium aurum</name>
    <dbReference type="NCBI Taxonomy" id="1791"/>
    <lineage>
        <taxon>Bacteria</taxon>
        <taxon>Bacillati</taxon>
        <taxon>Actinomycetota</taxon>
        <taxon>Actinomycetes</taxon>
        <taxon>Mycobacteriales</taxon>
        <taxon>Mycobacteriaceae</taxon>
        <taxon>Mycolicibacterium</taxon>
    </lineage>
</organism>